<evidence type="ECO:0000313" key="4">
    <source>
        <dbReference type="Proteomes" id="UP000516349"/>
    </source>
</evidence>
<protein>
    <recommendedName>
        <fullName evidence="2">Anti-sigma factor NepR domain-containing protein</fullName>
    </recommendedName>
</protein>
<feature type="region of interest" description="Disordered" evidence="1">
    <location>
        <begin position="1"/>
        <end position="42"/>
    </location>
</feature>
<evidence type="ECO:0000256" key="1">
    <source>
        <dbReference type="SAM" id="MobiDB-lite"/>
    </source>
</evidence>
<accession>A0A7H1NS29</accession>
<dbReference type="AlphaFoldDB" id="A0A7H1NS29"/>
<name>A0A7H1NS29_9PROT</name>
<reference evidence="3 4" key="1">
    <citation type="submission" date="2020-08" db="EMBL/GenBank/DDBJ databases">
        <title>Complete genome sequence of Entomobacter blattae G55GP.</title>
        <authorList>
            <person name="Poehlein A."/>
            <person name="Guzman J."/>
            <person name="Daniel R."/>
            <person name="Vilcinskas A."/>
        </authorList>
    </citation>
    <scope>NUCLEOTIDE SEQUENCE [LARGE SCALE GENOMIC DNA]</scope>
    <source>
        <strain evidence="3 4">G55GP</strain>
    </source>
</reference>
<evidence type="ECO:0000259" key="2">
    <source>
        <dbReference type="Pfam" id="PF18557"/>
    </source>
</evidence>
<proteinExistence type="predicted"/>
<keyword evidence="4" id="KW-1185">Reference proteome</keyword>
<dbReference type="Proteomes" id="UP000516349">
    <property type="component" value="Chromosome"/>
</dbReference>
<feature type="domain" description="Anti-sigma factor NepR" evidence="2">
    <location>
        <begin position="53"/>
        <end position="78"/>
    </location>
</feature>
<sequence>MTVMALPKKTKIPPEKPRHTPCMSEPTKGEKQNSLQGSDLSKEGDASAFDLWLDQGLHQLFDSVANEPIPEELLNLIEADRNQ</sequence>
<dbReference type="Pfam" id="PF18557">
    <property type="entry name" value="NepR"/>
    <property type="match status" value="1"/>
</dbReference>
<dbReference type="KEGG" id="ebla:JGUZn3_13630"/>
<dbReference type="InterPro" id="IPR041649">
    <property type="entry name" value="NepR"/>
</dbReference>
<dbReference type="EMBL" id="CP060244">
    <property type="protein sequence ID" value="QNT78589.1"/>
    <property type="molecule type" value="Genomic_DNA"/>
</dbReference>
<evidence type="ECO:0000313" key="3">
    <source>
        <dbReference type="EMBL" id="QNT78589.1"/>
    </source>
</evidence>
<organism evidence="3 4">
    <name type="scientific">Entomobacter blattae</name>
    <dbReference type="NCBI Taxonomy" id="2762277"/>
    <lineage>
        <taxon>Bacteria</taxon>
        <taxon>Pseudomonadati</taxon>
        <taxon>Pseudomonadota</taxon>
        <taxon>Alphaproteobacteria</taxon>
        <taxon>Acetobacterales</taxon>
        <taxon>Acetobacteraceae</taxon>
        <taxon>Entomobacter</taxon>
    </lineage>
</organism>
<gene>
    <name evidence="3" type="ORF">JGUZn3_13630</name>
</gene>